<name>A0A560CHA2_AZOBR</name>
<dbReference type="InterPro" id="IPR001296">
    <property type="entry name" value="Glyco_trans_1"/>
</dbReference>
<evidence type="ECO:0000256" key="1">
    <source>
        <dbReference type="SAM" id="MobiDB-lite"/>
    </source>
</evidence>
<sequence>MRIAFYAPLKAPTHPVPSGDRRMARLLMAALEGAGHSVTLACTLRSWDDGRRPGRAERLAALGARCADRLTGRWRDDPPDLWFTYHLYHKAPDWIGPAVSRRFGIPYVVAEASFAGKRATGPFAAGHRAAEAAIRQAAAVVNLAGHDAEGVLPLLQSPDRLVRLRPFLDTRPFAAAAAERTRHRAALAERYGLNPDIPWLLAVGMMRGGDKERSYEILAEALSPSPAQRGRAGVGASGSHLLIAGDGPARARIEAMFGDGTLAPTPTLPRSRRTEGPPAASAQTFGLRESWAGEGVRFLGQQDSDALAALYAAADLMVWPAVNEAYGMALLEAQAAGLPVVAGRTGGVPDVVRDGVTGLLPPVGDAAAFAAAVRALLDDPGRRRRFGGAARRITEAEHDLTNAMEVLDGVVRGAARKGKP</sequence>
<dbReference type="Proteomes" id="UP000318529">
    <property type="component" value="Unassembled WGS sequence"/>
</dbReference>
<comment type="caution">
    <text evidence="3">The sequence shown here is derived from an EMBL/GenBank/DDBJ whole genome shotgun (WGS) entry which is preliminary data.</text>
</comment>
<evidence type="ECO:0000313" key="3">
    <source>
        <dbReference type="EMBL" id="TWA84243.1"/>
    </source>
</evidence>
<feature type="domain" description="Glycosyl transferase family 1" evidence="2">
    <location>
        <begin position="293"/>
        <end position="392"/>
    </location>
</feature>
<dbReference type="Gene3D" id="3.40.50.2000">
    <property type="entry name" value="Glycogen Phosphorylase B"/>
    <property type="match status" value="2"/>
</dbReference>
<dbReference type="AlphaFoldDB" id="A0A560CHA2"/>
<dbReference type="Pfam" id="PF00534">
    <property type="entry name" value="Glycos_transf_1"/>
    <property type="match status" value="1"/>
</dbReference>
<protein>
    <submittedName>
        <fullName evidence="3">Glycosyltransferase involved in cell wall biosynthesis</fullName>
    </submittedName>
</protein>
<dbReference type="CDD" id="cd03801">
    <property type="entry name" value="GT4_PimA-like"/>
    <property type="match status" value="1"/>
</dbReference>
<accession>A0A560CHA2</accession>
<dbReference type="GO" id="GO:0016758">
    <property type="term" value="F:hexosyltransferase activity"/>
    <property type="evidence" value="ECO:0007669"/>
    <property type="project" value="TreeGrafter"/>
</dbReference>
<dbReference type="EMBL" id="VITH01000005">
    <property type="protein sequence ID" value="TWA84243.1"/>
    <property type="molecule type" value="Genomic_DNA"/>
</dbReference>
<proteinExistence type="predicted"/>
<dbReference type="InterPro" id="IPR050194">
    <property type="entry name" value="Glycosyltransferase_grp1"/>
</dbReference>
<organism evidence="3 4">
    <name type="scientific">Azospirillum brasilense</name>
    <dbReference type="NCBI Taxonomy" id="192"/>
    <lineage>
        <taxon>Bacteria</taxon>
        <taxon>Pseudomonadati</taxon>
        <taxon>Pseudomonadota</taxon>
        <taxon>Alphaproteobacteria</taxon>
        <taxon>Rhodospirillales</taxon>
        <taxon>Azospirillaceae</taxon>
        <taxon>Azospirillum</taxon>
    </lineage>
</organism>
<dbReference type="SUPFAM" id="SSF53756">
    <property type="entry name" value="UDP-Glycosyltransferase/glycogen phosphorylase"/>
    <property type="match status" value="1"/>
</dbReference>
<evidence type="ECO:0000313" key="4">
    <source>
        <dbReference type="Proteomes" id="UP000318529"/>
    </source>
</evidence>
<keyword evidence="3" id="KW-0808">Transferase</keyword>
<evidence type="ECO:0000259" key="2">
    <source>
        <dbReference type="Pfam" id="PF00534"/>
    </source>
</evidence>
<feature type="region of interest" description="Disordered" evidence="1">
    <location>
        <begin position="260"/>
        <end position="283"/>
    </location>
</feature>
<gene>
    <name evidence="3" type="ORF">FBZ83_105124</name>
</gene>
<reference evidence="3 4" key="1">
    <citation type="submission" date="2019-06" db="EMBL/GenBank/DDBJ databases">
        <title>Genomic Encyclopedia of Type Strains, Phase IV (KMG-V): Genome sequencing to study the core and pangenomes of soil and plant-associated prokaryotes.</title>
        <authorList>
            <person name="Whitman W."/>
        </authorList>
    </citation>
    <scope>NUCLEOTIDE SEQUENCE [LARGE SCALE GENOMIC DNA]</scope>
    <source>
        <strain evidence="3 4">BR 11650</strain>
    </source>
</reference>
<dbReference type="PANTHER" id="PTHR45947">
    <property type="entry name" value="SULFOQUINOVOSYL TRANSFERASE SQD2"/>
    <property type="match status" value="1"/>
</dbReference>
<dbReference type="PANTHER" id="PTHR45947:SF3">
    <property type="entry name" value="SULFOQUINOVOSYL TRANSFERASE SQD2"/>
    <property type="match status" value="1"/>
</dbReference>
<dbReference type="RefSeq" id="WP_145682754.1">
    <property type="nucleotide sequence ID" value="NZ_VITH01000005.1"/>
</dbReference>